<keyword evidence="3" id="KW-1185">Reference proteome</keyword>
<dbReference type="Proteomes" id="UP001596356">
    <property type="component" value="Unassembled WGS sequence"/>
</dbReference>
<organism evidence="2 3">
    <name type="scientific">Branchiibius cervicis</name>
    <dbReference type="NCBI Taxonomy" id="908252"/>
    <lineage>
        <taxon>Bacteria</taxon>
        <taxon>Bacillati</taxon>
        <taxon>Actinomycetota</taxon>
        <taxon>Actinomycetes</taxon>
        <taxon>Micrococcales</taxon>
        <taxon>Dermacoccaceae</taxon>
        <taxon>Branchiibius</taxon>
    </lineage>
</organism>
<gene>
    <name evidence="2" type="ORF">ACFQBT_05580</name>
</gene>
<evidence type="ECO:0008006" key="4">
    <source>
        <dbReference type="Google" id="ProtNLM"/>
    </source>
</evidence>
<comment type="caution">
    <text evidence="2">The sequence shown here is derived from an EMBL/GenBank/DDBJ whole genome shotgun (WGS) entry which is preliminary data.</text>
</comment>
<reference evidence="3" key="1">
    <citation type="journal article" date="2019" name="Int. J. Syst. Evol. Microbiol.">
        <title>The Global Catalogue of Microorganisms (GCM) 10K type strain sequencing project: providing services to taxonomists for standard genome sequencing and annotation.</title>
        <authorList>
            <consortium name="The Broad Institute Genomics Platform"/>
            <consortium name="The Broad Institute Genome Sequencing Center for Infectious Disease"/>
            <person name="Wu L."/>
            <person name="Ma J."/>
        </authorList>
    </citation>
    <scope>NUCLEOTIDE SEQUENCE [LARGE SCALE GENOMIC DNA]</scope>
    <source>
        <strain evidence="3">NBRC 106593</strain>
    </source>
</reference>
<evidence type="ECO:0000313" key="3">
    <source>
        <dbReference type="Proteomes" id="UP001596356"/>
    </source>
</evidence>
<dbReference type="EMBL" id="JBHSWJ010000002">
    <property type="protein sequence ID" value="MFC6713340.1"/>
    <property type="molecule type" value="Genomic_DNA"/>
</dbReference>
<keyword evidence="1" id="KW-0472">Membrane</keyword>
<proteinExistence type="predicted"/>
<name>A0ABW2ASB1_9MICO</name>
<keyword evidence="1" id="KW-0812">Transmembrane</keyword>
<dbReference type="RefSeq" id="WP_377821012.1">
    <property type="nucleotide sequence ID" value="NZ_JBHSWJ010000002.1"/>
</dbReference>
<keyword evidence="1" id="KW-1133">Transmembrane helix</keyword>
<evidence type="ECO:0000313" key="2">
    <source>
        <dbReference type="EMBL" id="MFC6713340.1"/>
    </source>
</evidence>
<evidence type="ECO:0000256" key="1">
    <source>
        <dbReference type="SAM" id="Phobius"/>
    </source>
</evidence>
<feature type="transmembrane region" description="Helical" evidence="1">
    <location>
        <begin position="37"/>
        <end position="56"/>
    </location>
</feature>
<sequence length="141" mass="15173">MSTQTRRWVRRGLATVFVGTVAWLVMSYFYLGPWLPGILAVALAVVAIAGMIRDAGPAWIEDRWPIETAEDPAAAAALPGDARTRRLRRLCAQVTSGAATDAEAAELAHVLADLAPGRPVPDVRRIDTASLARIVTLIEET</sequence>
<accession>A0ABW2ASB1</accession>
<protein>
    <recommendedName>
        <fullName evidence="4">DUF4175 domain-containing protein</fullName>
    </recommendedName>
</protein>
<feature type="transmembrane region" description="Helical" evidence="1">
    <location>
        <begin position="12"/>
        <end position="31"/>
    </location>
</feature>